<dbReference type="AlphaFoldDB" id="A0A2P2N6S4"/>
<evidence type="ECO:0000313" key="1">
    <source>
        <dbReference type="EMBL" id="MBX38145.1"/>
    </source>
</evidence>
<name>A0A2P2N6S4_RHIMU</name>
<protein>
    <submittedName>
        <fullName evidence="1">Uncharacterized protein</fullName>
    </submittedName>
</protein>
<sequence>MKNQIGTVQEDLMSIATHNIMTQKTHMICKQSNSNSKQSVKV</sequence>
<organism evidence="1">
    <name type="scientific">Rhizophora mucronata</name>
    <name type="common">Asiatic mangrove</name>
    <dbReference type="NCBI Taxonomy" id="61149"/>
    <lineage>
        <taxon>Eukaryota</taxon>
        <taxon>Viridiplantae</taxon>
        <taxon>Streptophyta</taxon>
        <taxon>Embryophyta</taxon>
        <taxon>Tracheophyta</taxon>
        <taxon>Spermatophyta</taxon>
        <taxon>Magnoliopsida</taxon>
        <taxon>eudicotyledons</taxon>
        <taxon>Gunneridae</taxon>
        <taxon>Pentapetalae</taxon>
        <taxon>rosids</taxon>
        <taxon>fabids</taxon>
        <taxon>Malpighiales</taxon>
        <taxon>Rhizophoraceae</taxon>
        <taxon>Rhizophora</taxon>
    </lineage>
</organism>
<accession>A0A2P2N6S4</accession>
<reference evidence="1" key="1">
    <citation type="submission" date="2018-02" db="EMBL/GenBank/DDBJ databases">
        <title>Rhizophora mucronata_Transcriptome.</title>
        <authorList>
            <person name="Meera S.P."/>
            <person name="Sreeshan A."/>
            <person name="Augustine A."/>
        </authorList>
    </citation>
    <scope>NUCLEOTIDE SEQUENCE</scope>
    <source>
        <tissue evidence="1">Leaf</tissue>
    </source>
</reference>
<dbReference type="EMBL" id="GGEC01057661">
    <property type="protein sequence ID" value="MBX38145.1"/>
    <property type="molecule type" value="Transcribed_RNA"/>
</dbReference>
<proteinExistence type="predicted"/>